<dbReference type="SUPFAM" id="SSF51735">
    <property type="entry name" value="NAD(P)-binding Rossmann-fold domains"/>
    <property type="match status" value="1"/>
</dbReference>
<dbReference type="InterPro" id="IPR036291">
    <property type="entry name" value="NAD(P)-bd_dom_sf"/>
</dbReference>
<evidence type="ECO:0000313" key="4">
    <source>
        <dbReference type="Proteomes" id="UP001324634"/>
    </source>
</evidence>
<dbReference type="InterPro" id="IPR052698">
    <property type="entry name" value="MoCofactor_Util/Proc"/>
</dbReference>
<evidence type="ECO:0000259" key="1">
    <source>
        <dbReference type="Pfam" id="PF02625"/>
    </source>
</evidence>
<dbReference type="Pfam" id="PF02625">
    <property type="entry name" value="XdhC_CoxI"/>
    <property type="match status" value="1"/>
</dbReference>
<sequence>MTIWEACQKLTSEGTSFVMVTMTGVRGSAPQDIGAKMLVTKDGLFYGTVGGGKVEMASIKKSQEILKGEQSPPESVVWNLQKDIGMSCGGEVVMLFEHHHQSNWPIVIFGAGHVAQALTRILSKLNCSVTCVDSREEWVAKLEGVKGIHHPTPKEMVKEFSPHCYFMSMTMGHAHDVPILHEIAKHAPDCPYIGVIGSDVKGIKIKKELKDLGVSDEFLKKLRVPMGLPIGTNQPYEIAISIVAELLQVRDAALEKT</sequence>
<dbReference type="InterPro" id="IPR014308">
    <property type="entry name" value="Xanthine_DH_XdhC"/>
</dbReference>
<dbReference type="KEGG" id="psti:SOO65_13360"/>
<dbReference type="NCBIfam" id="TIGR02964">
    <property type="entry name" value="xanthine_xdhC"/>
    <property type="match status" value="1"/>
</dbReference>
<dbReference type="PANTHER" id="PTHR30388:SF6">
    <property type="entry name" value="XANTHINE DEHYDROGENASE SUBUNIT A-RELATED"/>
    <property type="match status" value="1"/>
</dbReference>
<dbReference type="Pfam" id="PF13478">
    <property type="entry name" value="XdhC_C"/>
    <property type="match status" value="1"/>
</dbReference>
<dbReference type="InterPro" id="IPR003777">
    <property type="entry name" value="XdhC_CoxI"/>
</dbReference>
<dbReference type="Proteomes" id="UP001324634">
    <property type="component" value="Chromosome"/>
</dbReference>
<dbReference type="Gene3D" id="3.40.50.720">
    <property type="entry name" value="NAD(P)-binding Rossmann-like Domain"/>
    <property type="match status" value="1"/>
</dbReference>
<keyword evidence="4" id="KW-1185">Reference proteome</keyword>
<feature type="domain" description="XdhC- CoxI" evidence="1">
    <location>
        <begin position="12"/>
        <end position="69"/>
    </location>
</feature>
<proteinExistence type="predicted"/>
<feature type="domain" description="XdhC Rossmann" evidence="2">
    <location>
        <begin position="106"/>
        <end position="246"/>
    </location>
</feature>
<dbReference type="InterPro" id="IPR027051">
    <property type="entry name" value="XdhC_Rossmann_dom"/>
</dbReference>
<dbReference type="RefSeq" id="WP_321390812.1">
    <property type="nucleotide sequence ID" value="NZ_CP139487.1"/>
</dbReference>
<evidence type="ECO:0000259" key="2">
    <source>
        <dbReference type="Pfam" id="PF13478"/>
    </source>
</evidence>
<accession>A0AAX4HKF3</accession>
<reference evidence="3 4" key="1">
    <citation type="submission" date="2023-11" db="EMBL/GenBank/DDBJ databases">
        <title>Peredibacter starrii A3.12.</title>
        <authorList>
            <person name="Mitchell R.J."/>
        </authorList>
    </citation>
    <scope>NUCLEOTIDE SEQUENCE [LARGE SCALE GENOMIC DNA]</scope>
    <source>
        <strain evidence="3 4">A3.12</strain>
    </source>
</reference>
<protein>
    <submittedName>
        <fullName evidence="3">Xanthine dehydrogenase accessory protein XdhC</fullName>
    </submittedName>
</protein>
<name>A0AAX4HKF3_9BACT</name>
<evidence type="ECO:0000313" key="3">
    <source>
        <dbReference type="EMBL" id="WPU63677.1"/>
    </source>
</evidence>
<dbReference type="EMBL" id="CP139487">
    <property type="protein sequence ID" value="WPU63677.1"/>
    <property type="molecule type" value="Genomic_DNA"/>
</dbReference>
<gene>
    <name evidence="3" type="primary">xdhC</name>
    <name evidence="3" type="ORF">SOO65_13360</name>
</gene>
<dbReference type="AlphaFoldDB" id="A0AAX4HKF3"/>
<organism evidence="3 4">
    <name type="scientific">Peredibacter starrii</name>
    <dbReference type="NCBI Taxonomy" id="28202"/>
    <lineage>
        <taxon>Bacteria</taxon>
        <taxon>Pseudomonadati</taxon>
        <taxon>Bdellovibrionota</taxon>
        <taxon>Bacteriovoracia</taxon>
        <taxon>Bacteriovoracales</taxon>
        <taxon>Bacteriovoracaceae</taxon>
        <taxon>Peredibacter</taxon>
    </lineage>
</organism>
<dbReference type="PANTHER" id="PTHR30388">
    <property type="entry name" value="ALDEHYDE OXIDOREDUCTASE MOLYBDENUM COFACTOR ASSEMBLY PROTEIN"/>
    <property type="match status" value="1"/>
</dbReference>